<protein>
    <submittedName>
        <fullName evidence="2">Uncharacterized protein</fullName>
    </submittedName>
</protein>
<evidence type="ECO:0000256" key="1">
    <source>
        <dbReference type="SAM" id="MobiDB-lite"/>
    </source>
</evidence>
<organism evidence="2">
    <name type="scientific">Litopenaeus vannamei majanivirus Nimav-1_LVa</name>
    <dbReference type="NCBI Taxonomy" id="2984273"/>
    <lineage>
        <taxon>Viruses</taxon>
        <taxon>Viruses incertae sedis</taxon>
        <taxon>Naldaviricetes</taxon>
        <taxon>Nimaviridae</taxon>
    </lineage>
</organism>
<proteinExistence type="predicted"/>
<feature type="compositionally biased region" description="Basic residues" evidence="1">
    <location>
        <begin position="108"/>
        <end position="124"/>
    </location>
</feature>
<feature type="compositionally biased region" description="Polar residues" evidence="1">
    <location>
        <begin position="20"/>
        <end position="44"/>
    </location>
</feature>
<feature type="compositionally biased region" description="Basic and acidic residues" evidence="1">
    <location>
        <begin position="50"/>
        <end position="81"/>
    </location>
</feature>
<feature type="compositionally biased region" description="Basic and acidic residues" evidence="1">
    <location>
        <begin position="95"/>
        <end position="105"/>
    </location>
</feature>
<feature type="compositionally biased region" description="Low complexity" evidence="1">
    <location>
        <begin position="1"/>
        <end position="18"/>
    </location>
</feature>
<feature type="region of interest" description="Disordered" evidence="1">
    <location>
        <begin position="1"/>
        <end position="124"/>
    </location>
</feature>
<evidence type="ECO:0000313" key="2">
    <source>
        <dbReference type="EMBL" id="BDT62185.1"/>
    </source>
</evidence>
<accession>A0A9C7EYA6</accession>
<name>A0A9C7EYA6_9VIRU</name>
<reference evidence="2" key="1">
    <citation type="submission" date="2022-10" db="EMBL/GenBank/DDBJ databases">
        <title>Genome sequences of endogenous nimaviruses in decapod crustaceans.</title>
        <authorList>
            <person name="Kawato S."/>
            <person name="Nozaki R."/>
            <person name="Kondo H."/>
            <person name="Hirono I."/>
        </authorList>
    </citation>
    <scope>NUCLEOTIDE SEQUENCE</scope>
    <source>
        <strain evidence="2">Lva-Nima_1</strain>
    </source>
</reference>
<dbReference type="EMBL" id="LC738872">
    <property type="protein sequence ID" value="BDT62185.1"/>
    <property type="molecule type" value="Genomic_DNA"/>
</dbReference>
<sequence>MLLETSSSSSTCSTTELSVATLTRDNENVSTLTMHDTNRNTLNPANIAERNMRGNKEDKSRPPLPKPDEENVDSSKTEERKRKCMVLVSSNNYNNDKKRGEERVTRLSIKRPKMKNVHKRQRKI</sequence>